<dbReference type="PANTHER" id="PTHR16196:SF0">
    <property type="entry name" value="PRE-MRNA-SPLICING FACTOR CWC25 HOMOLOG"/>
    <property type="match status" value="1"/>
</dbReference>
<dbReference type="HOGENOM" id="CLU_025093_0_0_1"/>
<feature type="compositionally biased region" description="Basic residues" evidence="9">
    <location>
        <begin position="213"/>
        <end position="222"/>
    </location>
</feature>
<keyword evidence="3" id="KW-0507">mRNA processing</keyword>
<dbReference type="SMART" id="SM01083">
    <property type="entry name" value="Cir_N"/>
    <property type="match status" value="1"/>
</dbReference>
<dbReference type="AlphaFoldDB" id="B8MMU6"/>
<organism evidence="11 12">
    <name type="scientific">Talaromyces stipitatus (strain ATCC 10500 / CBS 375.48 / QM 6759 / NRRL 1006)</name>
    <name type="common">Penicillium stipitatum</name>
    <dbReference type="NCBI Taxonomy" id="441959"/>
    <lineage>
        <taxon>Eukaryota</taxon>
        <taxon>Fungi</taxon>
        <taxon>Dikarya</taxon>
        <taxon>Ascomycota</taxon>
        <taxon>Pezizomycotina</taxon>
        <taxon>Eurotiomycetes</taxon>
        <taxon>Eurotiomycetidae</taxon>
        <taxon>Eurotiales</taxon>
        <taxon>Trichocomaceae</taxon>
        <taxon>Talaromyces</taxon>
        <taxon>Talaromyces sect. Talaromyces</taxon>
    </lineage>
</organism>
<feature type="compositionally biased region" description="Basic and acidic residues" evidence="9">
    <location>
        <begin position="286"/>
        <end position="298"/>
    </location>
</feature>
<name>B8MMU6_TALSN</name>
<dbReference type="STRING" id="441959.B8MMU6"/>
<comment type="similarity">
    <text evidence="2">Belongs to the CWC25 family.</text>
</comment>
<accession>B8MMU6</accession>
<evidence type="ECO:0000256" key="9">
    <source>
        <dbReference type="SAM" id="MobiDB-lite"/>
    </source>
</evidence>
<evidence type="ECO:0000256" key="8">
    <source>
        <dbReference type="SAM" id="Coils"/>
    </source>
</evidence>
<keyword evidence="12" id="KW-1185">Reference proteome</keyword>
<feature type="compositionally biased region" description="Basic and acidic residues" evidence="9">
    <location>
        <begin position="375"/>
        <end position="399"/>
    </location>
</feature>
<dbReference type="VEuPathDB" id="FungiDB:TSTA_100930"/>
<evidence type="ECO:0000256" key="7">
    <source>
        <dbReference type="ARBA" id="ARBA00023242"/>
    </source>
</evidence>
<dbReference type="InParanoid" id="B8MMU6"/>
<dbReference type="PhylomeDB" id="B8MMU6"/>
<reference evidence="12" key="1">
    <citation type="journal article" date="2015" name="Genome Announc.">
        <title>Genome sequence of the AIDS-associated pathogen Penicillium marneffei (ATCC18224) and its near taxonomic relative Talaromyces stipitatus (ATCC10500).</title>
        <authorList>
            <person name="Nierman W.C."/>
            <person name="Fedorova-Abrams N.D."/>
            <person name="Andrianopoulos A."/>
        </authorList>
    </citation>
    <scope>NUCLEOTIDE SEQUENCE [LARGE SCALE GENOMIC DNA]</scope>
    <source>
        <strain evidence="12">ATCC 10500 / CBS 375.48 / QM 6759 / NRRL 1006</strain>
    </source>
</reference>
<dbReference type="RefSeq" id="XP_002486090.1">
    <property type="nucleotide sequence ID" value="XM_002486045.1"/>
</dbReference>
<proteinExistence type="inferred from homology"/>
<dbReference type="Proteomes" id="UP000001745">
    <property type="component" value="Unassembled WGS sequence"/>
</dbReference>
<dbReference type="OrthoDB" id="21123at2759"/>
<feature type="compositionally biased region" description="Basic and acidic residues" evidence="9">
    <location>
        <begin position="305"/>
        <end position="324"/>
    </location>
</feature>
<evidence type="ECO:0000256" key="3">
    <source>
        <dbReference type="ARBA" id="ARBA00022664"/>
    </source>
</evidence>
<dbReference type="Pfam" id="PF12542">
    <property type="entry name" value="CWC25"/>
    <property type="match status" value="1"/>
</dbReference>
<dbReference type="PANTHER" id="PTHR16196">
    <property type="entry name" value="CELL CYCLE CONTROL PROTEIN CWF25"/>
    <property type="match status" value="1"/>
</dbReference>
<evidence type="ECO:0000313" key="11">
    <source>
        <dbReference type="EMBL" id="EED13852.1"/>
    </source>
</evidence>
<dbReference type="EMBL" id="EQ962658">
    <property type="protein sequence ID" value="EED13852.1"/>
    <property type="molecule type" value="Genomic_DNA"/>
</dbReference>
<dbReference type="InterPro" id="IPR019339">
    <property type="entry name" value="CIR_N_dom"/>
</dbReference>
<feature type="domain" description="CBF1-interacting co-repressor CIR N-terminal" evidence="10">
    <location>
        <begin position="46"/>
        <end position="82"/>
    </location>
</feature>
<evidence type="ECO:0000313" key="12">
    <source>
        <dbReference type="Proteomes" id="UP000001745"/>
    </source>
</evidence>
<protein>
    <recommendedName>
        <fullName evidence="10">CBF1-interacting co-repressor CIR N-terminal domain-containing protein</fullName>
    </recommendedName>
</protein>
<dbReference type="InterPro" id="IPR022209">
    <property type="entry name" value="CWC25"/>
</dbReference>
<feature type="region of interest" description="Disordered" evidence="9">
    <location>
        <begin position="375"/>
        <end position="404"/>
    </location>
</feature>
<evidence type="ECO:0000259" key="10">
    <source>
        <dbReference type="SMART" id="SM01083"/>
    </source>
</evidence>
<keyword evidence="7" id="KW-0539">Nucleus</keyword>
<dbReference type="GeneID" id="8101781"/>
<dbReference type="OMA" id="SWHPHTM"/>
<feature type="compositionally biased region" description="Basic and acidic residues" evidence="9">
    <location>
        <begin position="336"/>
        <end position="353"/>
    </location>
</feature>
<dbReference type="GO" id="GO:0005684">
    <property type="term" value="C:U2-type spliceosomal complex"/>
    <property type="evidence" value="ECO:0007669"/>
    <property type="project" value="TreeGrafter"/>
</dbReference>
<evidence type="ECO:0000256" key="2">
    <source>
        <dbReference type="ARBA" id="ARBA00006695"/>
    </source>
</evidence>
<sequence>MAVISLEASLAIIAMAHDEFQLKPHHHPDTNHKVFTMGGDLNLKKSWNPVLQKNQERTWLAEKKALEERKRIDQMMRERQEERQMLEIQQLQEAAGGKKRLNRVDWMYSGPSSGQLGTTEEMEGYLLGKRRIDGLIKGSENQKLEKSAAEDSFMAVQKANTARDTAAKIREDPMLAIKKQEQAAYEAMMNDPVRRRQLMQAAGKDSGSAEKERRHHRHRHRHRDDEERHSRHRSGRHDYDDDDRKHRRRRDDRVSGPRSQSPVRHSRSRRSPSPSRHTSRRSRSPYRRDHREHRERSYSPRSRRRDCSPRQDWDKDHDRNDRRQTWHHNPRPAPPPRRETQASSKSAEEERAAKLAAMQENANELDKMRAERIAAADAREKAEREADEAARARTSKDGGKGAFLSSINKRAGELDLSERLQRGRRNVEKEQEAY</sequence>
<feature type="region of interest" description="Disordered" evidence="9">
    <location>
        <begin position="187"/>
        <end position="362"/>
    </location>
</feature>
<evidence type="ECO:0000256" key="4">
    <source>
        <dbReference type="ARBA" id="ARBA00022728"/>
    </source>
</evidence>
<evidence type="ECO:0000256" key="6">
    <source>
        <dbReference type="ARBA" id="ARBA00023187"/>
    </source>
</evidence>
<dbReference type="InterPro" id="IPR051376">
    <property type="entry name" value="CWC25_splicing_factor"/>
</dbReference>
<dbReference type="eggNOG" id="KOG3869">
    <property type="taxonomic scope" value="Eukaryota"/>
</dbReference>
<evidence type="ECO:0000256" key="5">
    <source>
        <dbReference type="ARBA" id="ARBA00023054"/>
    </source>
</evidence>
<evidence type="ECO:0000256" key="1">
    <source>
        <dbReference type="ARBA" id="ARBA00004123"/>
    </source>
</evidence>
<gene>
    <name evidence="11" type="ORF">TSTA_100930</name>
</gene>
<dbReference type="GO" id="GO:0000398">
    <property type="term" value="P:mRNA splicing, via spliceosome"/>
    <property type="evidence" value="ECO:0007669"/>
    <property type="project" value="TreeGrafter"/>
</dbReference>
<feature type="coiled-coil region" evidence="8">
    <location>
        <begin position="65"/>
        <end position="92"/>
    </location>
</feature>
<comment type="subcellular location">
    <subcellularLocation>
        <location evidence="1">Nucleus</location>
    </subcellularLocation>
</comment>
<keyword evidence="4" id="KW-0747">Spliceosome</keyword>
<keyword evidence="5 8" id="KW-0175">Coiled coil</keyword>
<dbReference type="Pfam" id="PF10197">
    <property type="entry name" value="Cir_N"/>
    <property type="match status" value="1"/>
</dbReference>
<keyword evidence="6" id="KW-0508">mRNA splicing</keyword>